<proteinExistence type="predicted"/>
<feature type="region of interest" description="Disordered" evidence="1">
    <location>
        <begin position="595"/>
        <end position="626"/>
    </location>
</feature>
<organism evidence="2 3">
    <name type="scientific">Dryococelus australis</name>
    <dbReference type="NCBI Taxonomy" id="614101"/>
    <lineage>
        <taxon>Eukaryota</taxon>
        <taxon>Metazoa</taxon>
        <taxon>Ecdysozoa</taxon>
        <taxon>Arthropoda</taxon>
        <taxon>Hexapoda</taxon>
        <taxon>Insecta</taxon>
        <taxon>Pterygota</taxon>
        <taxon>Neoptera</taxon>
        <taxon>Polyneoptera</taxon>
        <taxon>Phasmatodea</taxon>
        <taxon>Verophasmatodea</taxon>
        <taxon>Anareolatae</taxon>
        <taxon>Phasmatidae</taxon>
        <taxon>Eurycanthinae</taxon>
        <taxon>Dryococelus</taxon>
    </lineage>
</organism>
<comment type="caution">
    <text evidence="2">The sequence shown here is derived from an EMBL/GenBank/DDBJ whole genome shotgun (WGS) entry which is preliminary data.</text>
</comment>
<gene>
    <name evidence="2" type="ORF">PR048_003462</name>
</gene>
<evidence type="ECO:0000256" key="1">
    <source>
        <dbReference type="SAM" id="MobiDB-lite"/>
    </source>
</evidence>
<reference evidence="2 3" key="1">
    <citation type="submission" date="2023-02" db="EMBL/GenBank/DDBJ databases">
        <title>LHISI_Scaffold_Assembly.</title>
        <authorList>
            <person name="Stuart O.P."/>
            <person name="Cleave R."/>
            <person name="Magrath M.J.L."/>
            <person name="Mikheyev A.S."/>
        </authorList>
    </citation>
    <scope>NUCLEOTIDE SEQUENCE [LARGE SCALE GENOMIC DNA]</scope>
    <source>
        <strain evidence="2">Daus_M_001</strain>
        <tissue evidence="2">Leg muscle</tissue>
    </source>
</reference>
<evidence type="ECO:0000313" key="3">
    <source>
        <dbReference type="Proteomes" id="UP001159363"/>
    </source>
</evidence>
<accession>A0ABQ9INN0</accession>
<dbReference type="Proteomes" id="UP001159363">
    <property type="component" value="Chromosome 1"/>
</dbReference>
<sequence>MCDPGGRGCFADPLSCLVHSGRGMADVTAVLQDGHCLLPSCFFRRLIGAIGWALRFVDNKVIIDVDDRPKFPRNLSYFSENIGFDPWPDRYLIFASGNRAGRCRWSAFFLGDISRFPPPQHSDAAPFSPHFTSSDLETSLLRAAQRQRKICWHELWVAAQQIDGTPCVMEHVYRNMTRRYGVCNDVGGRHIEPLLNSLSLRWGLRSSSSLDVDGVSGSGGDGGGSILVVSVGEVAGDDAAVAADAGTSGAAGLLRDLLRRFFRMRLPTPEPGIGGRTSAAPPGVLKATADPAHLPPLCCTQAHRRNGQYGLQLNNHSGREEEEGMGSNRPWPLLGTRPSIRLERFRKTMGNLNLTGNRTRVLPECESRRPCTRRLEVVAATEEAYNVCRRDTPLCFRSPSLTKDDTTHLPPRRTGFDSRRGPSRMFTFVNRAGRCRWSAGFLEVLSSPPHNPCIPFFHPTHFLIQPLNFEFHVHFEVHDVCDEFFVLGDGDARGGGRHDDRRLVAGLDRGAVEGFCFPGGGRGGRGGRRRGATGNRGAVLQLDDLVDGHARHRRRHLLRLGEHLVAGADAVGRVDDGARRRHGGGLGAVAQRRCAGEGGGRRRRQHAAVAGRVEAAAAEQAPPLGGADGGGAVTLVGDGDQGAARGAVAVLALRHARHLGRRCDAREGLLAVVAALLHVDGWRRRRRRLLGQRAVPPELGEDLAHQVVLRLVQLRLVLPPLRQLLLPTTHPWRAQIVAYSPDITTACSACRAGFPRWSEYSPSHLDEPGSIPGGADSGFSHVGIVPDGAAGFLGDLPFTSPLQARAAPSSPHCTIIDSRDLEVKIRPNFSTPLCVERSIKRLGCVA</sequence>
<name>A0ABQ9INN0_9NEOP</name>
<dbReference type="EMBL" id="JARBHB010000001">
    <property type="protein sequence ID" value="KAJ8898102.1"/>
    <property type="molecule type" value="Genomic_DNA"/>
</dbReference>
<protein>
    <submittedName>
        <fullName evidence="2">Uncharacterized protein</fullName>
    </submittedName>
</protein>
<keyword evidence="3" id="KW-1185">Reference proteome</keyword>
<evidence type="ECO:0000313" key="2">
    <source>
        <dbReference type="EMBL" id="KAJ8898102.1"/>
    </source>
</evidence>
<feature type="compositionally biased region" description="Low complexity" evidence="1">
    <location>
        <begin position="607"/>
        <end position="625"/>
    </location>
</feature>